<proteinExistence type="predicted"/>
<dbReference type="CDD" id="cd04305">
    <property type="entry name" value="HAD_Neu5Ac-Pase_like"/>
    <property type="match status" value="1"/>
</dbReference>
<dbReference type="PANTHER" id="PTHR46470">
    <property type="entry name" value="N-ACYLNEURAMINATE-9-PHOSPHATASE"/>
    <property type="match status" value="1"/>
</dbReference>
<organism evidence="4 5">
    <name type="scientific">Lactiplantibacillus modestisalitolerans</name>
    <dbReference type="NCBI Taxonomy" id="1457219"/>
    <lineage>
        <taxon>Bacteria</taxon>
        <taxon>Bacillati</taxon>
        <taxon>Bacillota</taxon>
        <taxon>Bacilli</taxon>
        <taxon>Lactobacillales</taxon>
        <taxon>Lactobacillaceae</taxon>
        <taxon>Lactiplantibacillus</taxon>
    </lineage>
</organism>
<dbReference type="SUPFAM" id="SSF56784">
    <property type="entry name" value="HAD-like"/>
    <property type="match status" value="1"/>
</dbReference>
<reference evidence="4 5" key="1">
    <citation type="submission" date="2024-09" db="EMBL/GenBank/DDBJ databases">
        <authorList>
            <person name="Sun Q."/>
            <person name="Mori K."/>
        </authorList>
    </citation>
    <scope>NUCLEOTIDE SEQUENCE [LARGE SCALE GENOMIC DNA]</scope>
    <source>
        <strain evidence="4 5">TBRC 4576</strain>
    </source>
</reference>
<comment type="cofactor">
    <cofactor evidence="1">
        <name>Mg(2+)</name>
        <dbReference type="ChEBI" id="CHEBI:18420"/>
    </cofactor>
</comment>
<keyword evidence="5" id="KW-1185">Reference proteome</keyword>
<dbReference type="NCBIfam" id="TIGR01549">
    <property type="entry name" value="HAD-SF-IA-v1"/>
    <property type="match status" value="1"/>
</dbReference>
<gene>
    <name evidence="4" type="ORF">ACFFLI_05220</name>
</gene>
<dbReference type="Proteomes" id="UP001589691">
    <property type="component" value="Unassembled WGS sequence"/>
</dbReference>
<protein>
    <submittedName>
        <fullName evidence="4">HAD family hydrolase</fullName>
        <ecNumber evidence="4">3.1.3.-</ecNumber>
    </submittedName>
</protein>
<dbReference type="Gene3D" id="1.20.120.710">
    <property type="entry name" value="Haloacid dehalogenase hydrolase-like domain"/>
    <property type="match status" value="1"/>
</dbReference>
<dbReference type="PRINTS" id="PR00413">
    <property type="entry name" value="HADHALOGNASE"/>
</dbReference>
<accession>A0ABV5WT04</accession>
<dbReference type="SFLD" id="SFLDG01129">
    <property type="entry name" value="C1.5:_HAD__Beta-PGM__Phosphata"/>
    <property type="match status" value="1"/>
</dbReference>
<dbReference type="InterPro" id="IPR023214">
    <property type="entry name" value="HAD_sf"/>
</dbReference>
<dbReference type="Pfam" id="PF00702">
    <property type="entry name" value="Hydrolase"/>
    <property type="match status" value="1"/>
</dbReference>
<dbReference type="EC" id="3.1.3.-" evidence="4"/>
<name>A0ABV5WT04_9LACO</name>
<dbReference type="InterPro" id="IPR006439">
    <property type="entry name" value="HAD-SF_hydro_IA"/>
</dbReference>
<evidence type="ECO:0000256" key="3">
    <source>
        <dbReference type="ARBA" id="ARBA00022842"/>
    </source>
</evidence>
<evidence type="ECO:0000256" key="1">
    <source>
        <dbReference type="ARBA" id="ARBA00001946"/>
    </source>
</evidence>
<dbReference type="Gene3D" id="3.40.50.1000">
    <property type="entry name" value="HAD superfamily/HAD-like"/>
    <property type="match status" value="1"/>
</dbReference>
<evidence type="ECO:0000313" key="5">
    <source>
        <dbReference type="Proteomes" id="UP001589691"/>
    </source>
</evidence>
<dbReference type="InterPro" id="IPR051400">
    <property type="entry name" value="HAD-like_hydrolase"/>
</dbReference>
<dbReference type="RefSeq" id="WP_137643284.1">
    <property type="nucleotide sequence ID" value="NZ_BJEA01000015.1"/>
</dbReference>
<dbReference type="GO" id="GO:0016787">
    <property type="term" value="F:hydrolase activity"/>
    <property type="evidence" value="ECO:0007669"/>
    <property type="project" value="UniProtKB-KW"/>
</dbReference>
<keyword evidence="2 4" id="KW-0378">Hydrolase</keyword>
<dbReference type="InterPro" id="IPR036412">
    <property type="entry name" value="HAD-like_sf"/>
</dbReference>
<sequence>MIKAIIFDLDDTLYDQKSPLITAVNQTLQRTLTAEQANVVFQRFHEFNDQTFNRVTGQELTLEAWQTARMRHSLAELTSEAVTTDWAIQFQMAYQRALTNIQLFDGLAATLTRLSHCFKIGIITNGPAATQRNKLHQLQIEHYVHPDHIFISEELGIAKPDPSIFTTWAHQVGVRANEAVYVGDNAQLDVTSASHAGWQTFWFNHRENNQAQPAVIPDQIIQSAAELNELLLALVAAAAPTACPNH</sequence>
<keyword evidence="3" id="KW-0460">Magnesium</keyword>
<evidence type="ECO:0000313" key="4">
    <source>
        <dbReference type="EMBL" id="MFB9769280.1"/>
    </source>
</evidence>
<dbReference type="SFLD" id="SFLDS00003">
    <property type="entry name" value="Haloacid_Dehalogenase"/>
    <property type="match status" value="1"/>
</dbReference>
<evidence type="ECO:0000256" key="2">
    <source>
        <dbReference type="ARBA" id="ARBA00022801"/>
    </source>
</evidence>
<dbReference type="EMBL" id="JBHLZY010000011">
    <property type="protein sequence ID" value="MFB9769280.1"/>
    <property type="molecule type" value="Genomic_DNA"/>
</dbReference>
<comment type="caution">
    <text evidence="4">The sequence shown here is derived from an EMBL/GenBank/DDBJ whole genome shotgun (WGS) entry which is preliminary data.</text>
</comment>